<feature type="transmembrane region" description="Helical" evidence="2">
    <location>
        <begin position="72"/>
        <end position="89"/>
    </location>
</feature>
<feature type="region of interest" description="Disordered" evidence="1">
    <location>
        <begin position="314"/>
        <end position="368"/>
    </location>
</feature>
<dbReference type="AlphaFoldDB" id="A0A2R4XGZ6"/>
<feature type="region of interest" description="Disordered" evidence="1">
    <location>
        <begin position="154"/>
        <end position="226"/>
    </location>
</feature>
<organism evidence="3 4">
    <name type="scientific">Orrella marina</name>
    <dbReference type="NCBI Taxonomy" id="2163011"/>
    <lineage>
        <taxon>Bacteria</taxon>
        <taxon>Pseudomonadati</taxon>
        <taxon>Pseudomonadota</taxon>
        <taxon>Betaproteobacteria</taxon>
        <taxon>Burkholderiales</taxon>
        <taxon>Alcaligenaceae</taxon>
        <taxon>Orrella</taxon>
    </lineage>
</organism>
<evidence type="ECO:0000256" key="2">
    <source>
        <dbReference type="SAM" id="Phobius"/>
    </source>
</evidence>
<feature type="compositionally biased region" description="Basic and acidic residues" evidence="1">
    <location>
        <begin position="330"/>
        <end position="351"/>
    </location>
</feature>
<feature type="compositionally biased region" description="Polar residues" evidence="1">
    <location>
        <begin position="1"/>
        <end position="15"/>
    </location>
</feature>
<feature type="compositionally biased region" description="Polar residues" evidence="1">
    <location>
        <begin position="175"/>
        <end position="206"/>
    </location>
</feature>
<gene>
    <name evidence="3" type="ORF">DBV39_04435</name>
</gene>
<feature type="transmembrane region" description="Helical" evidence="2">
    <location>
        <begin position="41"/>
        <end position="60"/>
    </location>
</feature>
<name>A0A2R4XGZ6_9BURK</name>
<keyword evidence="2" id="KW-0472">Membrane</keyword>
<feature type="transmembrane region" description="Helical" evidence="2">
    <location>
        <begin position="101"/>
        <end position="121"/>
    </location>
</feature>
<accession>A0A2R4XGZ6</accession>
<feature type="compositionally biased region" description="Polar residues" evidence="1">
    <location>
        <begin position="276"/>
        <end position="301"/>
    </location>
</feature>
<proteinExistence type="predicted"/>
<evidence type="ECO:0000313" key="4">
    <source>
        <dbReference type="Proteomes" id="UP000244571"/>
    </source>
</evidence>
<reference evidence="3 4" key="1">
    <citation type="submission" date="2018-04" db="EMBL/GenBank/DDBJ databases">
        <title>Bordetella sp. HZ20 isolated from seawater.</title>
        <authorList>
            <person name="Sun C."/>
        </authorList>
    </citation>
    <scope>NUCLEOTIDE SEQUENCE [LARGE SCALE GENOMIC DNA]</scope>
    <source>
        <strain evidence="3 4">HZ20</strain>
    </source>
</reference>
<feature type="region of interest" description="Disordered" evidence="1">
    <location>
        <begin position="1"/>
        <end position="23"/>
    </location>
</feature>
<protein>
    <submittedName>
        <fullName evidence="3">Uncharacterized protein</fullName>
    </submittedName>
</protein>
<dbReference type="EMBL" id="CP028901">
    <property type="protein sequence ID" value="AWB33086.1"/>
    <property type="molecule type" value="Genomic_DNA"/>
</dbReference>
<sequence>MKNSPNRNPQQNTDASLLEPGSTPYVLEPFDTHRARSRRRLVIAVLASVPYTLEFSKLVSDLLHAPKNAHHLVPQALYLAILIVLIGYIPRLFDKRIARKVLAWLGSSGSFVSLASLSSPASAGSLGSRFPVHISKPTLTTMMSRASGVYVTETGHSQDRTPGGLNGFKDDHQEMQPSMPVNKQANQQASQKFRQKINQPINQSADNDPPRSPACSKPADQPRQQPEGQFVVQAHNPESVHPNHNARNEEWSERQWLHLEFLDDVSHQETRETYKSLKSNGAQKPGNTNSRSTGQDQCSAGVSTGVSAFDSTGVSKCDPLIDPQPDQPDPLDHLSEHQRYEGNHRSKSDRRSKGKSTSTKPAHTNDHLETQEALEKVESNALKLLNSILRLAVSVAIRALRGLIK</sequence>
<dbReference type="KEGG" id="boz:DBV39_04435"/>
<evidence type="ECO:0000313" key="3">
    <source>
        <dbReference type="EMBL" id="AWB33086.1"/>
    </source>
</evidence>
<evidence type="ECO:0000256" key="1">
    <source>
        <dbReference type="SAM" id="MobiDB-lite"/>
    </source>
</evidence>
<dbReference type="RefSeq" id="WP_108620515.1">
    <property type="nucleotide sequence ID" value="NZ_CP028901.1"/>
</dbReference>
<keyword evidence="2" id="KW-1133">Transmembrane helix</keyword>
<feature type="region of interest" description="Disordered" evidence="1">
    <location>
        <begin position="272"/>
        <end position="301"/>
    </location>
</feature>
<keyword evidence="4" id="KW-1185">Reference proteome</keyword>
<keyword evidence="2" id="KW-0812">Transmembrane</keyword>
<dbReference type="Proteomes" id="UP000244571">
    <property type="component" value="Chromosome"/>
</dbReference>